<dbReference type="Pfam" id="PF01545">
    <property type="entry name" value="Cation_efflux"/>
    <property type="match status" value="1"/>
</dbReference>
<accession>A0ABY8CF55</accession>
<keyword evidence="5 6" id="KW-0472">Membrane</keyword>
<dbReference type="Proteomes" id="UP001222275">
    <property type="component" value="Chromosome"/>
</dbReference>
<name>A0ABY8CF55_9GAMM</name>
<dbReference type="EMBL" id="CP102381">
    <property type="protein sequence ID" value="WEJ62748.1"/>
    <property type="molecule type" value="Genomic_DNA"/>
</dbReference>
<evidence type="ECO:0000313" key="9">
    <source>
        <dbReference type="Proteomes" id="UP001222275"/>
    </source>
</evidence>
<keyword evidence="3" id="KW-0813">Transport</keyword>
<evidence type="ECO:0000256" key="3">
    <source>
        <dbReference type="ARBA" id="ARBA00022906"/>
    </source>
</evidence>
<keyword evidence="9" id="KW-1185">Reference proteome</keyword>
<feature type="transmembrane region" description="Helical" evidence="6">
    <location>
        <begin position="108"/>
        <end position="128"/>
    </location>
</feature>
<evidence type="ECO:0000256" key="4">
    <source>
        <dbReference type="ARBA" id="ARBA00022989"/>
    </source>
</evidence>
<feature type="domain" description="Cation efflux protein transmembrane" evidence="7">
    <location>
        <begin position="21"/>
        <end position="195"/>
    </location>
</feature>
<feature type="transmembrane region" description="Helical" evidence="6">
    <location>
        <begin position="148"/>
        <end position="165"/>
    </location>
</feature>
<dbReference type="InterPro" id="IPR027469">
    <property type="entry name" value="Cation_efflux_TMD_sf"/>
</dbReference>
<comment type="subcellular location">
    <subcellularLocation>
        <location evidence="1">Membrane</location>
        <topology evidence="1">Multi-pass membrane protein</topology>
    </subcellularLocation>
</comment>
<evidence type="ECO:0000259" key="7">
    <source>
        <dbReference type="Pfam" id="PF01545"/>
    </source>
</evidence>
<gene>
    <name evidence="8" type="ORF">NR989_00455</name>
</gene>
<evidence type="ECO:0000256" key="6">
    <source>
        <dbReference type="SAM" id="Phobius"/>
    </source>
</evidence>
<dbReference type="PANTHER" id="PTHR11562:SF17">
    <property type="entry name" value="RE54080P-RELATED"/>
    <property type="match status" value="1"/>
</dbReference>
<feature type="transmembrane region" description="Helical" evidence="6">
    <location>
        <begin position="45"/>
        <end position="65"/>
    </location>
</feature>
<evidence type="ECO:0000256" key="1">
    <source>
        <dbReference type="ARBA" id="ARBA00004141"/>
    </source>
</evidence>
<dbReference type="PANTHER" id="PTHR11562">
    <property type="entry name" value="CATION EFFLUX PROTEIN/ ZINC TRANSPORTER"/>
    <property type="match status" value="1"/>
</dbReference>
<keyword evidence="3" id="KW-0864">Zinc transport</keyword>
<keyword evidence="2 6" id="KW-0812">Transmembrane</keyword>
<proteinExistence type="predicted"/>
<protein>
    <submittedName>
        <fullName evidence="8">Cation transporter</fullName>
    </submittedName>
</protein>
<dbReference type="SUPFAM" id="SSF161111">
    <property type="entry name" value="Cation efflux protein transmembrane domain-like"/>
    <property type="match status" value="1"/>
</dbReference>
<feature type="transmembrane region" description="Helical" evidence="6">
    <location>
        <begin position="21"/>
        <end position="39"/>
    </location>
</feature>
<reference evidence="8 9" key="1">
    <citation type="submission" date="2022-06" db="EMBL/GenBank/DDBJ databases">
        <title>Thiomicrohabdus sp. nov, an obligately chemolithoautotrophic, sulfur-oxidizing bacterium isolated from beach of Guanyin Mountain. Amoy.</title>
        <authorList>
            <person name="Zhu H."/>
        </authorList>
    </citation>
    <scope>NUCLEOTIDE SEQUENCE [LARGE SCALE GENOMIC DNA]</scope>
    <source>
        <strain evidence="8 9">XGS-01</strain>
    </source>
</reference>
<dbReference type="InterPro" id="IPR058533">
    <property type="entry name" value="Cation_efflux_TM"/>
</dbReference>
<feature type="transmembrane region" description="Helical" evidence="6">
    <location>
        <begin position="171"/>
        <end position="189"/>
    </location>
</feature>
<dbReference type="Gene3D" id="1.20.1510.10">
    <property type="entry name" value="Cation efflux protein transmembrane domain"/>
    <property type="match status" value="1"/>
</dbReference>
<keyword evidence="3" id="KW-0406">Ion transport</keyword>
<organism evidence="8 9">
    <name type="scientific">Thiomicrorhabdus lithotrophica</name>
    <dbReference type="NCBI Taxonomy" id="2949997"/>
    <lineage>
        <taxon>Bacteria</taxon>
        <taxon>Pseudomonadati</taxon>
        <taxon>Pseudomonadota</taxon>
        <taxon>Gammaproteobacteria</taxon>
        <taxon>Thiotrichales</taxon>
        <taxon>Piscirickettsiaceae</taxon>
        <taxon>Thiomicrorhabdus</taxon>
    </lineage>
</organism>
<sequence length="214" mass="23480">MACDCSAEITDVSQKKLLQTLLAINGLFFVLELMVGWYAESIGLIADSLDMLADAIVYGIAIYAVSRANSIKNNAALLSGYFQLMLATLIGLEVIRRFLDGSEPISELMMIMGFFSLLANAYCLKLIFKHRNGEVHMRASWIFSANDVLANLGVIIGGALVFWLNSRLPDLIIGSVITLLILWGAFHIIRDAKSEIKALNINSETCCSSNSNDH</sequence>
<keyword evidence="3" id="KW-0862">Zinc</keyword>
<keyword evidence="4 6" id="KW-1133">Transmembrane helix</keyword>
<evidence type="ECO:0000256" key="5">
    <source>
        <dbReference type="ARBA" id="ARBA00023136"/>
    </source>
</evidence>
<dbReference type="InterPro" id="IPR050681">
    <property type="entry name" value="CDF/SLC30A"/>
</dbReference>
<evidence type="ECO:0000313" key="8">
    <source>
        <dbReference type="EMBL" id="WEJ62748.1"/>
    </source>
</evidence>
<evidence type="ECO:0000256" key="2">
    <source>
        <dbReference type="ARBA" id="ARBA00022692"/>
    </source>
</evidence>
<dbReference type="RefSeq" id="WP_275595004.1">
    <property type="nucleotide sequence ID" value="NZ_CP102381.1"/>
</dbReference>
<feature type="transmembrane region" description="Helical" evidence="6">
    <location>
        <begin position="77"/>
        <end position="96"/>
    </location>
</feature>